<sequence length="215" mass="24347">MSPKDPPSDTEHGFICGKETHCDQGEPNSSFVCDHINIRKELKTDGTSNTCNARRISKKVWVATKALTVQTPQVVRLNPGERLERGWVYYQPVGVGGSRDGNQYHGYRSFAQLTSYKLWHAIPQQSRNLSMKQPSAFKLFPQPTIPTMSNPGPFNCDRNHCTQVLGNLKAKSSESKSPCRTCGNRDDYQKLRDEYDEAKEAFKKQIRGNKKILLL</sequence>
<gene>
    <name evidence="1" type="ORF">CC80DRAFT_509538</name>
</gene>
<protein>
    <submittedName>
        <fullName evidence="1">Uncharacterized protein</fullName>
    </submittedName>
</protein>
<keyword evidence="2" id="KW-1185">Reference proteome</keyword>
<dbReference type="AlphaFoldDB" id="A0A6A5TCT0"/>
<dbReference type="Proteomes" id="UP000800035">
    <property type="component" value="Unassembled WGS sequence"/>
</dbReference>
<dbReference type="EMBL" id="ML977024">
    <property type="protein sequence ID" value="KAF1950593.1"/>
    <property type="molecule type" value="Genomic_DNA"/>
</dbReference>
<organism evidence="1 2">
    <name type="scientific">Byssothecium circinans</name>
    <dbReference type="NCBI Taxonomy" id="147558"/>
    <lineage>
        <taxon>Eukaryota</taxon>
        <taxon>Fungi</taxon>
        <taxon>Dikarya</taxon>
        <taxon>Ascomycota</taxon>
        <taxon>Pezizomycotina</taxon>
        <taxon>Dothideomycetes</taxon>
        <taxon>Pleosporomycetidae</taxon>
        <taxon>Pleosporales</taxon>
        <taxon>Massarineae</taxon>
        <taxon>Massarinaceae</taxon>
        <taxon>Byssothecium</taxon>
    </lineage>
</organism>
<name>A0A6A5TCT0_9PLEO</name>
<accession>A0A6A5TCT0</accession>
<evidence type="ECO:0000313" key="1">
    <source>
        <dbReference type="EMBL" id="KAF1950593.1"/>
    </source>
</evidence>
<proteinExistence type="predicted"/>
<reference evidence="1" key="1">
    <citation type="journal article" date="2020" name="Stud. Mycol.">
        <title>101 Dothideomycetes genomes: a test case for predicting lifestyles and emergence of pathogens.</title>
        <authorList>
            <person name="Haridas S."/>
            <person name="Albert R."/>
            <person name="Binder M."/>
            <person name="Bloem J."/>
            <person name="Labutti K."/>
            <person name="Salamov A."/>
            <person name="Andreopoulos B."/>
            <person name="Baker S."/>
            <person name="Barry K."/>
            <person name="Bills G."/>
            <person name="Bluhm B."/>
            <person name="Cannon C."/>
            <person name="Castanera R."/>
            <person name="Culley D."/>
            <person name="Daum C."/>
            <person name="Ezra D."/>
            <person name="Gonzalez J."/>
            <person name="Henrissat B."/>
            <person name="Kuo A."/>
            <person name="Liang C."/>
            <person name="Lipzen A."/>
            <person name="Lutzoni F."/>
            <person name="Magnuson J."/>
            <person name="Mondo S."/>
            <person name="Nolan M."/>
            <person name="Ohm R."/>
            <person name="Pangilinan J."/>
            <person name="Park H.-J."/>
            <person name="Ramirez L."/>
            <person name="Alfaro M."/>
            <person name="Sun H."/>
            <person name="Tritt A."/>
            <person name="Yoshinaga Y."/>
            <person name="Zwiers L.-H."/>
            <person name="Turgeon B."/>
            <person name="Goodwin S."/>
            <person name="Spatafora J."/>
            <person name="Crous P."/>
            <person name="Grigoriev I."/>
        </authorList>
    </citation>
    <scope>NUCLEOTIDE SEQUENCE</scope>
    <source>
        <strain evidence="1">CBS 675.92</strain>
    </source>
</reference>
<evidence type="ECO:0000313" key="2">
    <source>
        <dbReference type="Proteomes" id="UP000800035"/>
    </source>
</evidence>